<accession>A0A8C4TXM9</accession>
<organism evidence="3 4">
    <name type="scientific">Falco tinnunculus</name>
    <name type="common">Common kestrel</name>
    <dbReference type="NCBI Taxonomy" id="100819"/>
    <lineage>
        <taxon>Eukaryota</taxon>
        <taxon>Metazoa</taxon>
        <taxon>Chordata</taxon>
        <taxon>Craniata</taxon>
        <taxon>Vertebrata</taxon>
        <taxon>Euteleostomi</taxon>
        <taxon>Archelosauria</taxon>
        <taxon>Archosauria</taxon>
        <taxon>Dinosauria</taxon>
        <taxon>Saurischia</taxon>
        <taxon>Theropoda</taxon>
        <taxon>Coelurosauria</taxon>
        <taxon>Aves</taxon>
        <taxon>Neognathae</taxon>
        <taxon>Neoaves</taxon>
        <taxon>Telluraves</taxon>
        <taxon>Australaves</taxon>
        <taxon>Falconiformes</taxon>
        <taxon>Falconidae</taxon>
        <taxon>Falco</taxon>
    </lineage>
</organism>
<reference evidence="3" key="1">
    <citation type="submission" date="2025-08" db="UniProtKB">
        <authorList>
            <consortium name="Ensembl"/>
        </authorList>
    </citation>
    <scope>IDENTIFICATION</scope>
</reference>
<name>A0A8C4TXM9_FALTI</name>
<feature type="coiled-coil region" evidence="2">
    <location>
        <begin position="104"/>
        <end position="151"/>
    </location>
</feature>
<dbReference type="OrthoDB" id="10262929at2759"/>
<keyword evidence="4" id="KW-1185">Reference proteome</keyword>
<dbReference type="Proteomes" id="UP000694562">
    <property type="component" value="Unplaced"/>
</dbReference>
<dbReference type="PANTHER" id="PTHR32083">
    <property type="entry name" value="CILIA AND FLAGELLA-ASSOCIATED PROTEIN 58-RELATED"/>
    <property type="match status" value="1"/>
</dbReference>
<dbReference type="GO" id="GO:0005856">
    <property type="term" value="C:cytoskeleton"/>
    <property type="evidence" value="ECO:0007669"/>
    <property type="project" value="TreeGrafter"/>
</dbReference>
<evidence type="ECO:0000256" key="1">
    <source>
        <dbReference type="ARBA" id="ARBA00023054"/>
    </source>
</evidence>
<protein>
    <submittedName>
        <fullName evidence="3">Uncharacterized protein</fullName>
    </submittedName>
</protein>
<evidence type="ECO:0000256" key="2">
    <source>
        <dbReference type="SAM" id="Coils"/>
    </source>
</evidence>
<dbReference type="OMA" id="EVVQHQN"/>
<reference evidence="3" key="2">
    <citation type="submission" date="2025-09" db="UniProtKB">
        <authorList>
            <consortium name="Ensembl"/>
        </authorList>
    </citation>
    <scope>IDENTIFICATION</scope>
</reference>
<proteinExistence type="predicted"/>
<dbReference type="Ensembl" id="ENSFTIT00000001607.1">
    <property type="protein sequence ID" value="ENSFTIP00000001527.1"/>
    <property type="gene ID" value="ENSFTIG00000001084.1"/>
</dbReference>
<sequence>PEFKVKTELFSAGKITGTRVAELKGKYTLLHKTVISLQESEIQLLQEARRLNVVLEQQQHELEKAEQFPEESSSEVSQIRQQLLSCQNEYSAIKERECEIQFKMECLQEEKRLLENEYERIQKKREADKKIKELKENCDELCKEVIQRKAEINGIKEEVSSKQKLMLIDETEMKKLLEKQANLKGELVKILGVPALLGKETEEINQKKIDAKKKEALNDQIEELSDTLKAIEKRTEDILQERQDIMKELHGKQILLESKERECITLTKLLEISREKASVVLSDRLVVDVSHVV</sequence>
<keyword evidence="1 2" id="KW-0175">Coiled coil</keyword>
<evidence type="ECO:0000313" key="4">
    <source>
        <dbReference type="Proteomes" id="UP000694562"/>
    </source>
</evidence>
<dbReference type="AlphaFoldDB" id="A0A8C4TXM9"/>
<evidence type="ECO:0000313" key="3">
    <source>
        <dbReference type="Ensembl" id="ENSFTIP00000001527.1"/>
    </source>
</evidence>
<feature type="coiled-coil region" evidence="2">
    <location>
        <begin position="204"/>
        <end position="248"/>
    </location>
</feature>
<dbReference type="PANTHER" id="PTHR32083:SF34">
    <property type="entry name" value="COILED-COIL DOMAIN-CONTAINING PROTEIN 146"/>
    <property type="match status" value="1"/>
</dbReference>